<keyword evidence="7" id="KW-0472">Membrane</keyword>
<dbReference type="CDD" id="cd22881">
    <property type="entry name" value="Mdv1_N"/>
    <property type="match status" value="1"/>
</dbReference>
<dbReference type="PROSITE" id="PS50082">
    <property type="entry name" value="WD_REPEATS_2"/>
    <property type="match status" value="5"/>
</dbReference>
<evidence type="ECO:0000256" key="6">
    <source>
        <dbReference type="ARBA" id="ARBA00023128"/>
    </source>
</evidence>
<dbReference type="PROSITE" id="PS50294">
    <property type="entry name" value="WD_REPEATS_REGION"/>
    <property type="match status" value="4"/>
</dbReference>
<dbReference type="InterPro" id="IPR001680">
    <property type="entry name" value="WD40_rpt"/>
</dbReference>
<evidence type="ECO:0000256" key="8">
    <source>
        <dbReference type="ARBA" id="ARBA00038415"/>
    </source>
</evidence>
<sequence length="681" mass="75048">MASSFARDGSPSRGRSTSPRPRIPEESLEASLMDGLPDTRQLQAFGRKVTATAGSLIGTEGVGQHYQNALGELHRELRRPMLQRSVFSFAQTTPREIVRSRISVPEIQQRALAYVPDDMLANIPEDNNEFSLFQGFQATLPDEPETIKKKGKTHNARGQRLIGGELEDDEYSKLPPSMQRLQKQKHSMSHQLEMMGVRKHMCVAEIHEIDNKIANLNTMRKMVLDRLAGLEIQEEELAQDLLGVDNEIEDLQEELDDAAALAPPKEDSRPTTSGSEAVSETFMSESIYQKISPKSKNRGKKPIRRPSMRVLHEHLESGSKIKELPAHNDSITAMDFDAPWGTLVTASLDDTVRVWDLNAGRCIGMLEGHLSSVRCLQVEESIVATGSMDATIRLWDLSRAEYAPQDNRVNKRGGEGEGEGDGDAQEDEDGLAFENSSDAPPAPPPTIMQDVPLFTLESHVDEITAIHFKGDTLVSGSADKTLRQWDLVKGRCVQTLDVLWAAAQATATNNASSEWRPTGRSMDASADFVGAIQVFDAALACGTADGMVRLWDLRSGQVHRSLVGHTGPVTALQFDDVHLVTGSADRSIRIWDLRTGSIYDAYAYDNPVTSMMFDSRRIVSAAGESVVKVYDKTDGRHWNCGPGVGADEDDNTSHAMIERVRIKDGYLVEGRRDGTVGVWSC</sequence>
<evidence type="ECO:0000256" key="10">
    <source>
        <dbReference type="ARBA" id="ARBA00043913"/>
    </source>
</evidence>
<feature type="compositionally biased region" description="Polar residues" evidence="12">
    <location>
        <begin position="270"/>
        <end position="279"/>
    </location>
</feature>
<dbReference type="KEGG" id="pno:SNOG_13958"/>
<evidence type="ECO:0000256" key="11">
    <source>
        <dbReference type="PROSITE-ProRule" id="PRU00221"/>
    </source>
</evidence>
<dbReference type="SUPFAM" id="SSF50978">
    <property type="entry name" value="WD40 repeat-like"/>
    <property type="match status" value="1"/>
</dbReference>
<feature type="region of interest" description="Disordered" evidence="12">
    <location>
        <begin position="406"/>
        <end position="449"/>
    </location>
</feature>
<dbReference type="PROSITE" id="PS00678">
    <property type="entry name" value="WD_REPEATS_1"/>
    <property type="match status" value="3"/>
</dbReference>
<dbReference type="Proteomes" id="UP000663193">
    <property type="component" value="Chromosome 7"/>
</dbReference>
<comment type="function">
    <text evidence="10">Involved in mitochondrial fission. Acts as an adapter protein required to form mitochondrial fission complexes. Formation of these complexes is required to promote constriction and fission of the mitochondrial compartment at a late step in mitochondrial division.</text>
</comment>
<keyword evidence="4" id="KW-1000">Mitochondrion outer membrane</keyword>
<dbReference type="SMR" id="A0A7U2F1U2"/>
<dbReference type="InterPro" id="IPR036322">
    <property type="entry name" value="WD40_repeat_dom_sf"/>
</dbReference>
<feature type="repeat" description="WD" evidence="11">
    <location>
        <begin position="562"/>
        <end position="601"/>
    </location>
</feature>
<dbReference type="VEuPathDB" id="FungiDB:JI435_139580"/>
<dbReference type="InterPro" id="IPR015943">
    <property type="entry name" value="WD40/YVTN_repeat-like_dom_sf"/>
</dbReference>
<dbReference type="AlphaFoldDB" id="A0A7U2F1U2"/>
<gene>
    <name evidence="13" type="ORF">JI435_139580</name>
</gene>
<evidence type="ECO:0000313" key="14">
    <source>
        <dbReference type="Proteomes" id="UP000663193"/>
    </source>
</evidence>
<dbReference type="GO" id="GO:0005741">
    <property type="term" value="C:mitochondrial outer membrane"/>
    <property type="evidence" value="ECO:0007669"/>
    <property type="project" value="UniProtKB-SubCell"/>
</dbReference>
<feature type="repeat" description="WD" evidence="11">
    <location>
        <begin position="539"/>
        <end position="561"/>
    </location>
</feature>
<dbReference type="FunFam" id="2.130.10.10:FF:000881">
    <property type="entry name" value="Mitochondrial division protein 1"/>
    <property type="match status" value="1"/>
</dbReference>
<dbReference type="EMBL" id="CP069029">
    <property type="protein sequence ID" value="QRC97164.1"/>
    <property type="molecule type" value="Genomic_DNA"/>
</dbReference>
<feature type="repeat" description="WD" evidence="11">
    <location>
        <begin position="324"/>
        <end position="365"/>
    </location>
</feature>
<evidence type="ECO:0000256" key="5">
    <source>
        <dbReference type="ARBA" id="ARBA00023054"/>
    </source>
</evidence>
<dbReference type="RefSeq" id="XP_001804158.1">
    <property type="nucleotide sequence ID" value="XM_001804106.1"/>
</dbReference>
<feature type="region of interest" description="Disordered" evidence="12">
    <location>
        <begin position="259"/>
        <end position="279"/>
    </location>
</feature>
<dbReference type="Pfam" id="PF00400">
    <property type="entry name" value="WD40"/>
    <property type="match status" value="4"/>
</dbReference>
<feature type="repeat" description="WD" evidence="11">
    <location>
        <begin position="456"/>
        <end position="495"/>
    </location>
</feature>
<feature type="compositionally biased region" description="Acidic residues" evidence="12">
    <location>
        <begin position="416"/>
        <end position="431"/>
    </location>
</feature>
<dbReference type="OrthoDB" id="496at2759"/>
<dbReference type="CDD" id="cd00200">
    <property type="entry name" value="WD40"/>
    <property type="match status" value="1"/>
</dbReference>
<accession>A0A7U2F1U2</accession>
<dbReference type="PANTHER" id="PTHR19855">
    <property type="entry name" value="WD40 REPEAT PROTEIN 12, 37"/>
    <property type="match status" value="1"/>
</dbReference>
<evidence type="ECO:0000256" key="9">
    <source>
        <dbReference type="ARBA" id="ARBA00039789"/>
    </source>
</evidence>
<evidence type="ECO:0000256" key="12">
    <source>
        <dbReference type="SAM" id="MobiDB-lite"/>
    </source>
</evidence>
<dbReference type="InterPro" id="IPR020472">
    <property type="entry name" value="WD40_PAC1"/>
</dbReference>
<keyword evidence="5" id="KW-0175">Coiled coil</keyword>
<evidence type="ECO:0000256" key="1">
    <source>
        <dbReference type="ARBA" id="ARBA00004570"/>
    </source>
</evidence>
<organism evidence="13 14">
    <name type="scientific">Phaeosphaeria nodorum (strain SN15 / ATCC MYA-4574 / FGSC 10173)</name>
    <name type="common">Glume blotch fungus</name>
    <name type="synonym">Parastagonospora nodorum</name>
    <dbReference type="NCBI Taxonomy" id="321614"/>
    <lineage>
        <taxon>Eukaryota</taxon>
        <taxon>Fungi</taxon>
        <taxon>Dikarya</taxon>
        <taxon>Ascomycota</taxon>
        <taxon>Pezizomycotina</taxon>
        <taxon>Dothideomycetes</taxon>
        <taxon>Pleosporomycetidae</taxon>
        <taxon>Pleosporales</taxon>
        <taxon>Pleosporineae</taxon>
        <taxon>Phaeosphaeriaceae</taxon>
        <taxon>Parastagonospora</taxon>
    </lineage>
</organism>
<evidence type="ECO:0000256" key="7">
    <source>
        <dbReference type="ARBA" id="ARBA00023136"/>
    </source>
</evidence>
<evidence type="ECO:0000256" key="3">
    <source>
        <dbReference type="ARBA" id="ARBA00022737"/>
    </source>
</evidence>
<keyword evidence="14" id="KW-1185">Reference proteome</keyword>
<dbReference type="Gene3D" id="6.10.280.220">
    <property type="match status" value="1"/>
</dbReference>
<reference evidence="14" key="1">
    <citation type="journal article" date="2021" name="BMC Genomics">
        <title>Chromosome-level genome assembly and manually-curated proteome of model necrotroph Parastagonospora nodorum Sn15 reveals a genome-wide trove of candidate effector homologs, and redundancy of virulence-related functions within an accessory chromosome.</title>
        <authorList>
            <person name="Bertazzoni S."/>
            <person name="Jones D.A.B."/>
            <person name="Phan H.T."/>
            <person name="Tan K.-C."/>
            <person name="Hane J.K."/>
        </authorList>
    </citation>
    <scope>NUCLEOTIDE SEQUENCE [LARGE SCALE GENOMIC DNA]</scope>
    <source>
        <strain evidence="14">SN15 / ATCC MYA-4574 / FGSC 10173)</strain>
    </source>
</reference>
<feature type="compositionally biased region" description="Low complexity" evidence="12">
    <location>
        <begin position="11"/>
        <end position="20"/>
    </location>
</feature>
<dbReference type="PRINTS" id="PR00320">
    <property type="entry name" value="GPROTEINBRPT"/>
</dbReference>
<feature type="region of interest" description="Disordered" evidence="12">
    <location>
        <begin position="146"/>
        <end position="171"/>
    </location>
</feature>
<dbReference type="SMART" id="SM00320">
    <property type="entry name" value="WD40"/>
    <property type="match status" value="6"/>
</dbReference>
<evidence type="ECO:0000313" key="13">
    <source>
        <dbReference type="EMBL" id="QRC97164.1"/>
    </source>
</evidence>
<dbReference type="InterPro" id="IPR019775">
    <property type="entry name" value="WD40_repeat_CS"/>
</dbReference>
<comment type="subcellular location">
    <subcellularLocation>
        <location evidence="1">Mitochondrion outer membrane</location>
        <topology evidence="1">Peripheral membrane protein</topology>
        <orientation evidence="1">Cytoplasmic side</orientation>
    </subcellularLocation>
</comment>
<proteinExistence type="inferred from homology"/>
<comment type="similarity">
    <text evidence="8">Belongs to the WD repeat MDV1/CAF4 family.</text>
</comment>
<evidence type="ECO:0000256" key="4">
    <source>
        <dbReference type="ARBA" id="ARBA00022787"/>
    </source>
</evidence>
<dbReference type="FunFam" id="2.130.10.10:FF:000404">
    <property type="entry name" value="Mitochondrial division protein 1"/>
    <property type="match status" value="1"/>
</dbReference>
<feature type="repeat" description="WD" evidence="11">
    <location>
        <begin position="366"/>
        <end position="405"/>
    </location>
</feature>
<protein>
    <recommendedName>
        <fullName evidence="9">Mitochondrial division protein 1</fullName>
    </recommendedName>
</protein>
<evidence type="ECO:0000256" key="2">
    <source>
        <dbReference type="ARBA" id="ARBA00022574"/>
    </source>
</evidence>
<name>A0A7U2F1U2_PHANO</name>
<dbReference type="PANTHER" id="PTHR19855:SF28">
    <property type="entry name" value="CCR4-ASSOCIATED FACTOR 4"/>
    <property type="match status" value="1"/>
</dbReference>
<feature type="region of interest" description="Disordered" evidence="12">
    <location>
        <begin position="1"/>
        <end position="25"/>
    </location>
</feature>
<keyword evidence="3" id="KW-0677">Repeat</keyword>
<dbReference type="Gene3D" id="2.130.10.10">
    <property type="entry name" value="YVTN repeat-like/Quinoprotein amine dehydrogenase"/>
    <property type="match status" value="2"/>
</dbReference>
<keyword evidence="2 11" id="KW-0853">WD repeat</keyword>
<keyword evidence="6" id="KW-0496">Mitochondrion</keyword>